<reference evidence="2 3" key="1">
    <citation type="submission" date="2021-07" db="EMBL/GenBank/DDBJ databases">
        <authorList>
            <consortium name="Genoscope - CEA"/>
            <person name="William W."/>
        </authorList>
    </citation>
    <scope>NUCLEOTIDE SEQUENCE [LARGE SCALE GENOMIC DNA]</scope>
</reference>
<sequence length="55" mass="6362">QVSASEGVQNQIVQDFEEISSVADFYFSNVYNSLVKYGFITLFILYNFGFESMFQ</sequence>
<protein>
    <submittedName>
        <fullName evidence="2">Uncharacterized protein</fullName>
    </submittedName>
</protein>
<feature type="non-terminal residue" evidence="2">
    <location>
        <position position="1"/>
    </location>
</feature>
<evidence type="ECO:0000313" key="3">
    <source>
        <dbReference type="Proteomes" id="UP000694005"/>
    </source>
</evidence>
<keyword evidence="1" id="KW-1133">Transmembrane helix</keyword>
<dbReference type="AlphaFoldDB" id="A0A8D9CUX3"/>
<accession>A0A8D9CUX3</accession>
<proteinExistence type="predicted"/>
<gene>
    <name evidence="2" type="ORF">BRAPAZ1V2_A09P46080.2</name>
</gene>
<feature type="transmembrane region" description="Helical" evidence="1">
    <location>
        <begin position="34"/>
        <end position="54"/>
    </location>
</feature>
<name>A0A8D9CUX3_BRACM</name>
<keyword evidence="1" id="KW-0812">Transmembrane</keyword>
<evidence type="ECO:0000313" key="2">
    <source>
        <dbReference type="EMBL" id="CAG7864141.1"/>
    </source>
</evidence>
<dbReference type="EMBL" id="LS974625">
    <property type="protein sequence ID" value="CAG7864141.1"/>
    <property type="molecule type" value="Genomic_DNA"/>
</dbReference>
<dbReference type="Proteomes" id="UP000694005">
    <property type="component" value="Chromosome A09"/>
</dbReference>
<organism evidence="2 3">
    <name type="scientific">Brassica campestris</name>
    <name type="common">Field mustard</name>
    <dbReference type="NCBI Taxonomy" id="3711"/>
    <lineage>
        <taxon>Eukaryota</taxon>
        <taxon>Viridiplantae</taxon>
        <taxon>Streptophyta</taxon>
        <taxon>Embryophyta</taxon>
        <taxon>Tracheophyta</taxon>
        <taxon>Spermatophyta</taxon>
        <taxon>Magnoliopsida</taxon>
        <taxon>eudicotyledons</taxon>
        <taxon>Gunneridae</taxon>
        <taxon>Pentapetalae</taxon>
        <taxon>rosids</taxon>
        <taxon>malvids</taxon>
        <taxon>Brassicales</taxon>
        <taxon>Brassicaceae</taxon>
        <taxon>Brassiceae</taxon>
        <taxon>Brassica</taxon>
    </lineage>
</organism>
<dbReference type="Gramene" id="A09p46080.2_BraZ1">
    <property type="protein sequence ID" value="A09p46080.2_BraZ1.CDS"/>
    <property type="gene ID" value="A09g46080.2_BraZ1"/>
</dbReference>
<feature type="non-terminal residue" evidence="2">
    <location>
        <position position="55"/>
    </location>
</feature>
<keyword evidence="1" id="KW-0472">Membrane</keyword>
<evidence type="ECO:0000256" key="1">
    <source>
        <dbReference type="SAM" id="Phobius"/>
    </source>
</evidence>